<evidence type="ECO:0000313" key="4">
    <source>
        <dbReference type="Proteomes" id="UP000663856"/>
    </source>
</evidence>
<evidence type="ECO:0000256" key="2">
    <source>
        <dbReference type="SAM" id="SignalP"/>
    </source>
</evidence>
<reference evidence="3" key="1">
    <citation type="submission" date="2021-02" db="EMBL/GenBank/DDBJ databases">
        <authorList>
            <person name="Nowell W R."/>
        </authorList>
    </citation>
    <scope>NUCLEOTIDE SEQUENCE</scope>
</reference>
<dbReference type="AlphaFoldDB" id="A0A816QRJ8"/>
<name>A0A816QRJ8_9BILA</name>
<evidence type="ECO:0000313" key="3">
    <source>
        <dbReference type="EMBL" id="CAF2064284.1"/>
    </source>
</evidence>
<sequence length="541" mass="59058">MIRLYAVILLYSLTILPYGVDSFFSQSVVNMTVARNISCYSISNSTTSNNFQFCAIRIYQSQNESSNISSAVYNGLRYINTFRRLTEKACNVTVTRSLADTGAWICDGTLPYETYTSMDLCVCATDNCNENLTSCQNSANNTADMLASTEFMPNLTSIISCNDTSNDNYTCSMHPFIDIPLCQDYVGKNSVLCAITTSGITTTQESLIDESYEIYLSDKVYQIKTLVNLVSGSSYNETQSSVYFNYMTPAAMPIAECTCTSSFCNQNITTCNLQTPLNLETTTTTTTTTTITTTTTESTTTITTTTAGSTTTTDTTTITETTTTTTTTNGTSTTTTTTTQTTTTTTTTTRASTTITQTTTTTTTTTRAGGEKGLGSAATAGLVLYRDIGDDIQMSAFALQINVPLGLGDLGLLATVRPRTIHVYDKLLVVILSTDSNKIMVMRIIRSFDSYSISFQTATSIIYSSETSVIQTLQYHHPIIHVQLNQPIDYLNPRPEYIRVIIEWSLKSSIPVAHIVSPDTERSLLSARCCEGLDGYSQQAD</sequence>
<dbReference type="Gene3D" id="2.40.340.10">
    <property type="entry name" value="MoeA, C-terminal, domain IV"/>
    <property type="match status" value="1"/>
</dbReference>
<dbReference type="InterPro" id="IPR036688">
    <property type="entry name" value="MoeA_C_domain_IV_sf"/>
</dbReference>
<proteinExistence type="predicted"/>
<protein>
    <submittedName>
        <fullName evidence="3">Uncharacterized protein</fullName>
    </submittedName>
</protein>
<feature type="signal peptide" evidence="2">
    <location>
        <begin position="1"/>
        <end position="22"/>
    </location>
</feature>
<dbReference type="EMBL" id="CAJNRF010004770">
    <property type="protein sequence ID" value="CAF2064284.1"/>
    <property type="molecule type" value="Genomic_DNA"/>
</dbReference>
<dbReference type="GO" id="GO:0032324">
    <property type="term" value="P:molybdopterin cofactor biosynthetic process"/>
    <property type="evidence" value="ECO:0007669"/>
    <property type="project" value="InterPro"/>
</dbReference>
<feature type="region of interest" description="Disordered" evidence="1">
    <location>
        <begin position="350"/>
        <end position="372"/>
    </location>
</feature>
<feature type="chain" id="PRO_5032935841" evidence="2">
    <location>
        <begin position="23"/>
        <end position="541"/>
    </location>
</feature>
<comment type="caution">
    <text evidence="3">The sequence shown here is derived from an EMBL/GenBank/DDBJ whole genome shotgun (WGS) entry which is preliminary data.</text>
</comment>
<feature type="compositionally biased region" description="Low complexity" evidence="1">
    <location>
        <begin position="350"/>
        <end position="366"/>
    </location>
</feature>
<accession>A0A816QRJ8</accession>
<keyword evidence="2" id="KW-0732">Signal</keyword>
<dbReference type="Proteomes" id="UP000663856">
    <property type="component" value="Unassembled WGS sequence"/>
</dbReference>
<organism evidence="3 4">
    <name type="scientific">Rotaria magnacalcarata</name>
    <dbReference type="NCBI Taxonomy" id="392030"/>
    <lineage>
        <taxon>Eukaryota</taxon>
        <taxon>Metazoa</taxon>
        <taxon>Spiralia</taxon>
        <taxon>Gnathifera</taxon>
        <taxon>Rotifera</taxon>
        <taxon>Eurotatoria</taxon>
        <taxon>Bdelloidea</taxon>
        <taxon>Philodinida</taxon>
        <taxon>Philodinidae</taxon>
        <taxon>Rotaria</taxon>
    </lineage>
</organism>
<gene>
    <name evidence="3" type="ORF">WKI299_LOCUS12746</name>
</gene>
<evidence type="ECO:0000256" key="1">
    <source>
        <dbReference type="SAM" id="MobiDB-lite"/>
    </source>
</evidence>